<comment type="cofactor">
    <cofactor evidence="1 11">
        <name>adenosylcob(III)alamin</name>
        <dbReference type="ChEBI" id="CHEBI:18408"/>
    </cofactor>
</comment>
<comment type="catalytic activity">
    <reaction evidence="10 11">
        <text>a 2'-deoxyribonucleoside 5'-diphosphate + [thioredoxin]-disulfide + H2O = a ribonucleoside 5'-diphosphate + [thioredoxin]-dithiol</text>
        <dbReference type="Rhea" id="RHEA:23252"/>
        <dbReference type="Rhea" id="RHEA-COMP:10698"/>
        <dbReference type="Rhea" id="RHEA-COMP:10700"/>
        <dbReference type="ChEBI" id="CHEBI:15377"/>
        <dbReference type="ChEBI" id="CHEBI:29950"/>
        <dbReference type="ChEBI" id="CHEBI:50058"/>
        <dbReference type="ChEBI" id="CHEBI:57930"/>
        <dbReference type="ChEBI" id="CHEBI:73316"/>
        <dbReference type="EC" id="1.17.4.1"/>
    </reaction>
</comment>
<dbReference type="Pfam" id="PF02867">
    <property type="entry name" value="Ribonuc_red_lgC"/>
    <property type="match status" value="2"/>
</dbReference>
<feature type="domain" description="Ribonucleotide reductase large subunit N-terminal" evidence="12">
    <location>
        <begin position="43"/>
        <end position="117"/>
    </location>
</feature>
<dbReference type="Proteomes" id="UP001291653">
    <property type="component" value="Unassembled WGS sequence"/>
</dbReference>
<dbReference type="InterPro" id="IPR000788">
    <property type="entry name" value="RNR_lg_C"/>
</dbReference>
<evidence type="ECO:0000256" key="4">
    <source>
        <dbReference type="ARBA" id="ARBA00022634"/>
    </source>
</evidence>
<keyword evidence="15" id="KW-1185">Reference proteome</keyword>
<evidence type="ECO:0000313" key="15">
    <source>
        <dbReference type="Proteomes" id="UP001291653"/>
    </source>
</evidence>
<accession>A0ABQ5NRA9</accession>
<keyword evidence="8" id="KW-1015">Disulfide bond</keyword>
<name>A0ABQ5NRA9_9ACTN</name>
<keyword evidence="5 11" id="KW-0547">Nucleotide-binding</keyword>
<dbReference type="PRINTS" id="PR01183">
    <property type="entry name" value="RIBORDTASEM1"/>
</dbReference>
<evidence type="ECO:0000256" key="9">
    <source>
        <dbReference type="ARBA" id="ARBA00023285"/>
    </source>
</evidence>
<dbReference type="PANTHER" id="PTHR43371">
    <property type="entry name" value="VITAMIN B12-DEPENDENT RIBONUCLEOTIDE REDUCTASE"/>
    <property type="match status" value="1"/>
</dbReference>
<evidence type="ECO:0000256" key="2">
    <source>
        <dbReference type="ARBA" id="ARBA00007405"/>
    </source>
</evidence>
<dbReference type="PANTHER" id="PTHR43371:SF1">
    <property type="entry name" value="RIBONUCLEOSIDE-DIPHOSPHATE REDUCTASE"/>
    <property type="match status" value="1"/>
</dbReference>
<proteinExistence type="inferred from homology"/>
<gene>
    <name evidence="14" type="ORF">SYYSPA8_01450</name>
</gene>
<evidence type="ECO:0000256" key="3">
    <source>
        <dbReference type="ARBA" id="ARBA00022628"/>
    </source>
</evidence>
<evidence type="ECO:0000256" key="8">
    <source>
        <dbReference type="ARBA" id="ARBA00023157"/>
    </source>
</evidence>
<dbReference type="CDD" id="cd02888">
    <property type="entry name" value="RNR_II_dimer"/>
    <property type="match status" value="1"/>
</dbReference>
<dbReference type="InterPro" id="IPR013344">
    <property type="entry name" value="RNR_NrdJ/NrdZ"/>
</dbReference>
<dbReference type="InterPro" id="IPR050862">
    <property type="entry name" value="RdRp_reductase_class-2"/>
</dbReference>
<dbReference type="Gene3D" id="3.20.70.20">
    <property type="match status" value="1"/>
</dbReference>
<feature type="domain" description="Ribonucleotide reductase large subunit C-terminal" evidence="13">
    <location>
        <begin position="122"/>
        <end position="445"/>
    </location>
</feature>
<sequence length="636" mass="68544">MPGQRDSSTDSSTDSGTRVSTDRLFDAVLGALTATRTDEVPLTGNARLLLRERYLAVDGSGEPTESPESFFRRVAGALAAVEEPGAEPAWARAFYEVMARLEFHPGSRTLANAGAARPQLANCFVFPLADSQADVLKTFSDSSVVKGFGGGCGFNYSRIRPRGDEVRGVGGLAAGPVALLRMFDDATRLFRQRGRYESGNMAILNVDHPDVLEFIGAKRVDGSLSMTNISLGVGDAFMRAVAAGADWALVNPRTKEVTQKLPAVDLFSAACALACETGDPGLVFLDHMNRENPLRETLGDITATNPCGEIGLYPYEACNLGYVNLPRLLLPQERREVPRLFDEERLRTVVAAGIRMIDNAISVSWFPVEEIREAVTANRRIGLGVTGWADCLASSGIPYDSDEALACADALASALRRAADEASRALGRERGPFPNAARSRWKDAAEQPRNVAVLALPPSGNNAVIFDTGFSIEPFFGMTYSQQVFGDRTMRSVNRTLLGVLERRGIPVDGLVELIAENGGSLEGLERVPADVRRAFRTAHEIAPEWHVRMQAAFQRHVDNAVTKTVNLPAHATPGDVARLYRRAWELGCKGITVYRDTSRSAQAIDWTSRPAADGGEGTEGAAVCPPTGGACDVCE</sequence>
<feature type="domain" description="Ribonucleotide reductase large subunit C-terminal" evidence="13">
    <location>
        <begin position="449"/>
        <end position="595"/>
    </location>
</feature>
<reference evidence="14 15" key="1">
    <citation type="submission" date="2022-10" db="EMBL/GenBank/DDBJ databases">
        <title>Draft genome sequence of Streptomyces sp. YSPA8.</title>
        <authorList>
            <person name="Moriuchi R."/>
            <person name="Dohra H."/>
            <person name="Yamamura H."/>
            <person name="Kodani S."/>
        </authorList>
    </citation>
    <scope>NUCLEOTIDE SEQUENCE [LARGE SCALE GENOMIC DNA]</scope>
    <source>
        <strain evidence="14 15">YSPA8</strain>
    </source>
</reference>
<evidence type="ECO:0000313" key="14">
    <source>
        <dbReference type="EMBL" id="GLF92909.1"/>
    </source>
</evidence>
<evidence type="ECO:0000259" key="12">
    <source>
        <dbReference type="Pfam" id="PF00317"/>
    </source>
</evidence>
<dbReference type="InterPro" id="IPR008926">
    <property type="entry name" value="RNR_R1-su_N"/>
</dbReference>
<evidence type="ECO:0000256" key="7">
    <source>
        <dbReference type="ARBA" id="ARBA00023116"/>
    </source>
</evidence>
<keyword evidence="6 11" id="KW-0560">Oxidoreductase</keyword>
<dbReference type="SUPFAM" id="SSF48168">
    <property type="entry name" value="R1 subunit of ribonucleotide reductase, N-terminal domain"/>
    <property type="match status" value="1"/>
</dbReference>
<protein>
    <recommendedName>
        <fullName evidence="11">Vitamin B12-dependent ribonucleotide reductase</fullName>
        <ecNumber evidence="11">1.17.4.1</ecNumber>
    </recommendedName>
</protein>
<evidence type="ECO:0000256" key="11">
    <source>
        <dbReference type="RuleBase" id="RU364064"/>
    </source>
</evidence>
<dbReference type="Pfam" id="PF00317">
    <property type="entry name" value="Ribonuc_red_lgN"/>
    <property type="match status" value="1"/>
</dbReference>
<evidence type="ECO:0000256" key="10">
    <source>
        <dbReference type="ARBA" id="ARBA00047754"/>
    </source>
</evidence>
<dbReference type="RefSeq" id="WP_323445027.1">
    <property type="nucleotide sequence ID" value="NZ_BSBI01000001.1"/>
</dbReference>
<organism evidence="14 15">
    <name type="scientific">Streptomyces yaizuensis</name>
    <dbReference type="NCBI Taxonomy" id="2989713"/>
    <lineage>
        <taxon>Bacteria</taxon>
        <taxon>Bacillati</taxon>
        <taxon>Actinomycetota</taxon>
        <taxon>Actinomycetes</taxon>
        <taxon>Kitasatosporales</taxon>
        <taxon>Streptomycetaceae</taxon>
        <taxon>Streptomyces</taxon>
    </lineage>
</organism>
<dbReference type="EC" id="1.17.4.1" evidence="11"/>
<evidence type="ECO:0000259" key="13">
    <source>
        <dbReference type="Pfam" id="PF02867"/>
    </source>
</evidence>
<evidence type="ECO:0000256" key="5">
    <source>
        <dbReference type="ARBA" id="ARBA00022741"/>
    </source>
</evidence>
<keyword evidence="9 11" id="KW-0170">Cobalt</keyword>
<evidence type="ECO:0000256" key="1">
    <source>
        <dbReference type="ARBA" id="ARBA00001922"/>
    </source>
</evidence>
<evidence type="ECO:0000256" key="6">
    <source>
        <dbReference type="ARBA" id="ARBA00023002"/>
    </source>
</evidence>
<comment type="caution">
    <text evidence="14">The sequence shown here is derived from an EMBL/GenBank/DDBJ whole genome shotgun (WGS) entry which is preliminary data.</text>
</comment>
<dbReference type="InterPro" id="IPR013509">
    <property type="entry name" value="RNR_lsu_N"/>
</dbReference>
<keyword evidence="3 11" id="KW-0846">Cobalamin</keyword>
<dbReference type="EMBL" id="BSBI01000001">
    <property type="protein sequence ID" value="GLF92909.1"/>
    <property type="molecule type" value="Genomic_DNA"/>
</dbReference>
<keyword evidence="7" id="KW-0215">Deoxyribonucleotide synthesis</keyword>
<dbReference type="NCBIfam" id="TIGR02504">
    <property type="entry name" value="NrdJ_Z"/>
    <property type="match status" value="1"/>
</dbReference>
<dbReference type="SUPFAM" id="SSF51998">
    <property type="entry name" value="PFL-like glycyl radical enzymes"/>
    <property type="match status" value="1"/>
</dbReference>
<keyword evidence="4 11" id="KW-0237">DNA synthesis</keyword>
<comment type="function">
    <text evidence="11">Catalyzes the reduction of ribonucleotides to deoxyribonucleotides. May function to provide a pool of deoxyribonucleotide precursors for DNA repair during oxygen limitation and/or for immediate growth after restoration of oxygen.</text>
</comment>
<comment type="similarity">
    <text evidence="2 11">Belongs to the ribonucleoside diphosphate reductase class-2 family.</text>
</comment>